<dbReference type="GO" id="GO:0000160">
    <property type="term" value="P:phosphorelay signal transduction system"/>
    <property type="evidence" value="ECO:0007669"/>
    <property type="project" value="UniProtKB-KW"/>
</dbReference>
<evidence type="ECO:0000256" key="5">
    <source>
        <dbReference type="ARBA" id="ARBA00023163"/>
    </source>
</evidence>
<evidence type="ECO:0000256" key="6">
    <source>
        <dbReference type="PROSITE-ProRule" id="PRU00169"/>
    </source>
</evidence>
<dbReference type="InterPro" id="IPR050595">
    <property type="entry name" value="Bact_response_regulator"/>
</dbReference>
<feature type="domain" description="Response regulatory" evidence="7">
    <location>
        <begin position="9"/>
        <end position="83"/>
    </location>
</feature>
<dbReference type="InterPro" id="IPR011006">
    <property type="entry name" value="CheY-like_superfamily"/>
</dbReference>
<evidence type="ECO:0000313" key="8">
    <source>
        <dbReference type="EMBL" id="TMQ49320.1"/>
    </source>
</evidence>
<dbReference type="InterPro" id="IPR001789">
    <property type="entry name" value="Sig_transdc_resp-reg_receiver"/>
</dbReference>
<dbReference type="SMART" id="SM00448">
    <property type="entry name" value="REC"/>
    <property type="match status" value="1"/>
</dbReference>
<dbReference type="PANTHER" id="PTHR44591">
    <property type="entry name" value="STRESS RESPONSE REGULATOR PROTEIN 1"/>
    <property type="match status" value="1"/>
</dbReference>
<dbReference type="CDD" id="cd17574">
    <property type="entry name" value="REC_OmpR"/>
    <property type="match status" value="1"/>
</dbReference>
<name>A0A538SD66_UNCEI</name>
<evidence type="ECO:0000256" key="1">
    <source>
        <dbReference type="ARBA" id="ARBA00022553"/>
    </source>
</evidence>
<evidence type="ECO:0000256" key="2">
    <source>
        <dbReference type="ARBA" id="ARBA00023012"/>
    </source>
</evidence>
<organism evidence="8 9">
    <name type="scientific">Eiseniibacteriota bacterium</name>
    <dbReference type="NCBI Taxonomy" id="2212470"/>
    <lineage>
        <taxon>Bacteria</taxon>
        <taxon>Candidatus Eiseniibacteriota</taxon>
    </lineage>
</organism>
<keyword evidence="5" id="KW-0804">Transcription</keyword>
<reference evidence="8 9" key="1">
    <citation type="journal article" date="2019" name="Nat. Microbiol.">
        <title>Mediterranean grassland soil C-N compound turnover is dependent on rainfall and depth, and is mediated by genomically divergent microorganisms.</title>
        <authorList>
            <person name="Diamond S."/>
            <person name="Andeer P.F."/>
            <person name="Li Z."/>
            <person name="Crits-Christoph A."/>
            <person name="Burstein D."/>
            <person name="Anantharaman K."/>
            <person name="Lane K.R."/>
            <person name="Thomas B.C."/>
            <person name="Pan C."/>
            <person name="Northen T.R."/>
            <person name="Banfield J.F."/>
        </authorList>
    </citation>
    <scope>NUCLEOTIDE SEQUENCE [LARGE SCALE GENOMIC DNA]</scope>
    <source>
        <strain evidence="8">WS_1</strain>
    </source>
</reference>
<evidence type="ECO:0000259" key="7">
    <source>
        <dbReference type="PROSITE" id="PS50110"/>
    </source>
</evidence>
<accession>A0A538SD66</accession>
<dbReference type="PROSITE" id="PS50110">
    <property type="entry name" value="RESPONSE_REGULATORY"/>
    <property type="match status" value="1"/>
</dbReference>
<dbReference type="FunFam" id="3.40.50.2300:FF:000001">
    <property type="entry name" value="DNA-binding response regulator PhoB"/>
    <property type="match status" value="1"/>
</dbReference>
<dbReference type="Proteomes" id="UP000316292">
    <property type="component" value="Unassembled WGS sequence"/>
</dbReference>
<dbReference type="AlphaFoldDB" id="A0A538SD66"/>
<protein>
    <submittedName>
        <fullName evidence="8">Response regulator</fullName>
    </submittedName>
</protein>
<dbReference type="Gene3D" id="3.40.50.2300">
    <property type="match status" value="1"/>
</dbReference>
<dbReference type="PANTHER" id="PTHR44591:SF3">
    <property type="entry name" value="RESPONSE REGULATORY DOMAIN-CONTAINING PROTEIN"/>
    <property type="match status" value="1"/>
</dbReference>
<comment type="caution">
    <text evidence="8">The sequence shown here is derived from an EMBL/GenBank/DDBJ whole genome shotgun (WGS) entry which is preliminary data.</text>
</comment>
<dbReference type="SUPFAM" id="SSF52172">
    <property type="entry name" value="CheY-like"/>
    <property type="match status" value="1"/>
</dbReference>
<evidence type="ECO:0000256" key="4">
    <source>
        <dbReference type="ARBA" id="ARBA00023125"/>
    </source>
</evidence>
<sequence length="83" mass="9429">MNAGQPRARVLVVDDEADLVRILQFGLQGIGYQVETASDGQEALKKAREQKPDIILLDLMLPKLDGYKVCRLLKFDERYKNIP</sequence>
<feature type="modified residue" description="4-aspartylphosphate" evidence="6">
    <location>
        <position position="58"/>
    </location>
</feature>
<evidence type="ECO:0000256" key="3">
    <source>
        <dbReference type="ARBA" id="ARBA00023015"/>
    </source>
</evidence>
<dbReference type="Pfam" id="PF00072">
    <property type="entry name" value="Response_reg"/>
    <property type="match status" value="1"/>
</dbReference>
<proteinExistence type="predicted"/>
<dbReference type="EMBL" id="VBOR01000058">
    <property type="protein sequence ID" value="TMQ49320.1"/>
    <property type="molecule type" value="Genomic_DNA"/>
</dbReference>
<keyword evidence="1 6" id="KW-0597">Phosphoprotein</keyword>
<keyword evidence="3" id="KW-0805">Transcription regulation</keyword>
<keyword evidence="2" id="KW-0902">Two-component regulatory system</keyword>
<keyword evidence="4" id="KW-0238">DNA-binding</keyword>
<dbReference type="GO" id="GO:0003677">
    <property type="term" value="F:DNA binding"/>
    <property type="evidence" value="ECO:0007669"/>
    <property type="project" value="UniProtKB-KW"/>
</dbReference>
<evidence type="ECO:0000313" key="9">
    <source>
        <dbReference type="Proteomes" id="UP000316292"/>
    </source>
</evidence>
<gene>
    <name evidence="8" type="ORF">E6K71_05205</name>
</gene>
<feature type="non-terminal residue" evidence="8">
    <location>
        <position position="83"/>
    </location>
</feature>